<dbReference type="eggNOG" id="COG5425">
    <property type="taxonomic scope" value="Bacteria"/>
</dbReference>
<organism evidence="1 2">
    <name type="scientific">Roseibium aggregatum (strain ATCC 25650 / DSM 13394 / JCM 20685 / NBRC 16684 / NCIMB 2208 / IAM 12614 / B1)</name>
    <name type="common">Stappia aggregata</name>
    <dbReference type="NCBI Taxonomy" id="384765"/>
    <lineage>
        <taxon>Bacteria</taxon>
        <taxon>Pseudomonadati</taxon>
        <taxon>Pseudomonadota</taxon>
        <taxon>Alphaproteobacteria</taxon>
        <taxon>Hyphomicrobiales</taxon>
        <taxon>Stappiaceae</taxon>
        <taxon>Roseibium</taxon>
    </lineage>
</organism>
<accession>A0P2X5</accession>
<dbReference type="AlphaFoldDB" id="A0P2X5"/>
<evidence type="ECO:0000313" key="1">
    <source>
        <dbReference type="EMBL" id="EAV40584.1"/>
    </source>
</evidence>
<gene>
    <name evidence="1" type="ORF">SIAM614_16847</name>
</gene>
<proteinExistence type="predicted"/>
<comment type="caution">
    <text evidence="1">The sequence shown here is derived from an EMBL/GenBank/DDBJ whole genome shotgun (WGS) entry which is preliminary data.</text>
</comment>
<dbReference type="Pfam" id="PF06233">
    <property type="entry name" value="Usg"/>
    <property type="match status" value="1"/>
</dbReference>
<reference evidence="1 2" key="1">
    <citation type="submission" date="2006-05" db="EMBL/GenBank/DDBJ databases">
        <authorList>
            <person name="King G."/>
            <person name="Ferriera S."/>
            <person name="Johnson J."/>
            <person name="Kravitz S."/>
            <person name="Beeson K."/>
            <person name="Sutton G."/>
            <person name="Rogers Y.-H."/>
            <person name="Friedman R."/>
            <person name="Frazier M."/>
            <person name="Venter J.C."/>
        </authorList>
    </citation>
    <scope>NUCLEOTIDE SEQUENCE [LARGE SCALE GENOMIC DNA]</scope>
    <source>
        <strain evidence="2">ATCC 25650 / DSM 13394 / JCM 20685 / NBRC 16684 / NCIMB 2208 / IAM 12614 / B1</strain>
    </source>
</reference>
<name>A0P2X5_ROSAI</name>
<protein>
    <recommendedName>
        <fullName evidence="3">Usg family protein</fullName>
    </recommendedName>
</protein>
<dbReference type="Proteomes" id="UP000004848">
    <property type="component" value="Unassembled WGS sequence"/>
</dbReference>
<sequence length="108" mass="12651">MVNLISVTIFLCTEERIGMKTSSDFEKRLLGYGLMTAEILYRLPDHPKLLQSFLWQTEDLAPKFPELTRFLVFWEREIEGRIHSVRVAHQTLISPVDFRYADGEIVVH</sequence>
<dbReference type="EMBL" id="AAUW01000028">
    <property type="protein sequence ID" value="EAV40584.1"/>
    <property type="molecule type" value="Genomic_DNA"/>
</dbReference>
<dbReference type="InterPro" id="IPR009354">
    <property type="entry name" value="Usg"/>
</dbReference>
<evidence type="ECO:0000313" key="2">
    <source>
        <dbReference type="Proteomes" id="UP000004848"/>
    </source>
</evidence>
<evidence type="ECO:0008006" key="3">
    <source>
        <dbReference type="Google" id="ProtNLM"/>
    </source>
</evidence>